<keyword evidence="2 6" id="KW-0812">Transmembrane</keyword>
<keyword evidence="3 6" id="KW-1133">Transmembrane helix</keyword>
<proteinExistence type="predicted"/>
<dbReference type="GO" id="GO:0016491">
    <property type="term" value="F:oxidoreductase activity"/>
    <property type="evidence" value="ECO:0007669"/>
    <property type="project" value="InterPro"/>
</dbReference>
<dbReference type="AlphaFoldDB" id="A0A9W9XEI6"/>
<name>A0A9W9XEI6_9EURO</name>
<dbReference type="Proteomes" id="UP001148312">
    <property type="component" value="Unassembled WGS sequence"/>
</dbReference>
<feature type="transmembrane region" description="Helical" evidence="6">
    <location>
        <begin position="180"/>
        <end position="202"/>
    </location>
</feature>
<evidence type="ECO:0000313" key="9">
    <source>
        <dbReference type="Proteomes" id="UP001148312"/>
    </source>
</evidence>
<evidence type="ECO:0000259" key="7">
    <source>
        <dbReference type="Pfam" id="PF04116"/>
    </source>
</evidence>
<organism evidence="8 9">
    <name type="scientific">Penicillium diatomitis</name>
    <dbReference type="NCBI Taxonomy" id="2819901"/>
    <lineage>
        <taxon>Eukaryota</taxon>
        <taxon>Fungi</taxon>
        <taxon>Dikarya</taxon>
        <taxon>Ascomycota</taxon>
        <taxon>Pezizomycotina</taxon>
        <taxon>Eurotiomycetes</taxon>
        <taxon>Eurotiomycetidae</taxon>
        <taxon>Eurotiales</taxon>
        <taxon>Aspergillaceae</taxon>
        <taxon>Penicillium</taxon>
    </lineage>
</organism>
<evidence type="ECO:0000256" key="5">
    <source>
        <dbReference type="SAM" id="MobiDB-lite"/>
    </source>
</evidence>
<dbReference type="PANTHER" id="PTHR11863">
    <property type="entry name" value="STEROL DESATURASE"/>
    <property type="match status" value="1"/>
</dbReference>
<keyword evidence="4 6" id="KW-0472">Membrane</keyword>
<dbReference type="Pfam" id="PF04116">
    <property type="entry name" value="FA_hydroxylase"/>
    <property type="match status" value="1"/>
</dbReference>
<dbReference type="GO" id="GO:0016020">
    <property type="term" value="C:membrane"/>
    <property type="evidence" value="ECO:0007669"/>
    <property type="project" value="UniProtKB-SubCell"/>
</dbReference>
<feature type="domain" description="Fatty acid hydroxylase" evidence="7">
    <location>
        <begin position="186"/>
        <end position="316"/>
    </location>
</feature>
<reference evidence="8" key="2">
    <citation type="journal article" date="2023" name="IMA Fungus">
        <title>Comparative genomic study of the Penicillium genus elucidates a diverse pangenome and 15 lateral gene transfer events.</title>
        <authorList>
            <person name="Petersen C."/>
            <person name="Sorensen T."/>
            <person name="Nielsen M.R."/>
            <person name="Sondergaard T.E."/>
            <person name="Sorensen J.L."/>
            <person name="Fitzpatrick D.A."/>
            <person name="Frisvad J.C."/>
            <person name="Nielsen K.L."/>
        </authorList>
    </citation>
    <scope>NUCLEOTIDE SEQUENCE</scope>
    <source>
        <strain evidence="8">IBT 30728</strain>
    </source>
</reference>
<evidence type="ECO:0000256" key="4">
    <source>
        <dbReference type="ARBA" id="ARBA00023136"/>
    </source>
</evidence>
<dbReference type="EMBL" id="JAPWDQ010000004">
    <property type="protein sequence ID" value="KAJ5489573.1"/>
    <property type="molecule type" value="Genomic_DNA"/>
</dbReference>
<keyword evidence="9" id="KW-1185">Reference proteome</keyword>
<comment type="caution">
    <text evidence="8">The sequence shown here is derived from an EMBL/GenBank/DDBJ whole genome shotgun (WGS) entry which is preliminary data.</text>
</comment>
<dbReference type="InterPro" id="IPR050307">
    <property type="entry name" value="Sterol_Desaturase_Related"/>
</dbReference>
<feature type="region of interest" description="Disordered" evidence="5">
    <location>
        <begin position="321"/>
        <end position="340"/>
    </location>
</feature>
<dbReference type="RefSeq" id="XP_056791606.1">
    <property type="nucleotide sequence ID" value="XM_056934065.1"/>
</dbReference>
<comment type="subcellular location">
    <subcellularLocation>
        <location evidence="1">Membrane</location>
    </subcellularLocation>
</comment>
<evidence type="ECO:0000256" key="1">
    <source>
        <dbReference type="ARBA" id="ARBA00004370"/>
    </source>
</evidence>
<reference evidence="8" key="1">
    <citation type="submission" date="2022-12" db="EMBL/GenBank/DDBJ databases">
        <authorList>
            <person name="Petersen C."/>
        </authorList>
    </citation>
    <scope>NUCLEOTIDE SEQUENCE</scope>
    <source>
        <strain evidence="8">IBT 30728</strain>
    </source>
</reference>
<dbReference type="InterPro" id="IPR006694">
    <property type="entry name" value="Fatty_acid_hydroxylase"/>
</dbReference>
<sequence>MSRSVWIPRLIILAITFTSIACPSWWQPAVSKLYGSFYSWSLYNRSFFETLETVFCYVTIEPIYTWRYAHNPTRRVDIRQSTTNTKGRPALPKMKRPSTRLPELVTYVAPLLLLDLTLIKKYAGVDIASIRQSGGYAPCPASQGTISPSFLAPTFHRFTLHSPLQLVRALPPEAPTSRRVLFELAASIFLYDALFFVIHIAFHRIPFLHRIHGPHHGHNEIHPQVTNRLSVTERTALILLANFALNIIGSHVLTRTLFIPIFIYLLIEVHSGVELDWQYDKVLPPGWGAGPIKHAMHHREGKRYFQPFFCWWDNLLEEPESKEGKKWNRNAQKHAQPPIE</sequence>
<evidence type="ECO:0000313" key="8">
    <source>
        <dbReference type="EMBL" id="KAJ5489573.1"/>
    </source>
</evidence>
<protein>
    <recommendedName>
        <fullName evidence="7">Fatty acid hydroxylase domain-containing protein</fullName>
    </recommendedName>
</protein>
<accession>A0A9W9XEI6</accession>
<evidence type="ECO:0000256" key="3">
    <source>
        <dbReference type="ARBA" id="ARBA00022989"/>
    </source>
</evidence>
<gene>
    <name evidence="8" type="ORF">N7539_004463</name>
</gene>
<dbReference type="PROSITE" id="PS51257">
    <property type="entry name" value="PROKAR_LIPOPROTEIN"/>
    <property type="match status" value="1"/>
</dbReference>
<feature type="transmembrane region" description="Helical" evidence="6">
    <location>
        <begin position="6"/>
        <end position="26"/>
    </location>
</feature>
<dbReference type="GO" id="GO:0005506">
    <property type="term" value="F:iron ion binding"/>
    <property type="evidence" value="ECO:0007669"/>
    <property type="project" value="InterPro"/>
</dbReference>
<dbReference type="GO" id="GO:0008610">
    <property type="term" value="P:lipid biosynthetic process"/>
    <property type="evidence" value="ECO:0007669"/>
    <property type="project" value="InterPro"/>
</dbReference>
<evidence type="ECO:0000256" key="6">
    <source>
        <dbReference type="SAM" id="Phobius"/>
    </source>
</evidence>
<dbReference type="GeneID" id="81624314"/>
<evidence type="ECO:0000256" key="2">
    <source>
        <dbReference type="ARBA" id="ARBA00022692"/>
    </source>
</evidence>